<dbReference type="AlphaFoldDB" id="A0A9W9TPP4"/>
<dbReference type="PANTHER" id="PTHR47654">
    <property type="entry name" value="ZN(II)2CYS6 TRANSCRIPTION FACTOR (EUROFUNG)-RELATED"/>
    <property type="match status" value="1"/>
</dbReference>
<evidence type="ECO:0000313" key="9">
    <source>
        <dbReference type="EMBL" id="KAJ5234381.1"/>
    </source>
</evidence>
<evidence type="ECO:0000256" key="4">
    <source>
        <dbReference type="ARBA" id="ARBA00023163"/>
    </source>
</evidence>
<dbReference type="PANTHER" id="PTHR47654:SF1">
    <property type="entry name" value="ZN(II)2CYS6 TRANSCRIPTION FACTOR (EUROFUNG)"/>
    <property type="match status" value="1"/>
</dbReference>
<name>A0A9W9TPP4_PENCI</name>
<dbReference type="Gene3D" id="4.10.240.10">
    <property type="entry name" value="Zn(2)-C6 fungal-type DNA-binding domain"/>
    <property type="match status" value="1"/>
</dbReference>
<dbReference type="GO" id="GO:0003677">
    <property type="term" value="F:DNA binding"/>
    <property type="evidence" value="ECO:0007669"/>
    <property type="project" value="UniProtKB-KW"/>
</dbReference>
<keyword evidence="5" id="KW-0539">Nucleus</keyword>
<reference evidence="9" key="1">
    <citation type="submission" date="2022-11" db="EMBL/GenBank/DDBJ databases">
        <authorList>
            <person name="Petersen C."/>
        </authorList>
    </citation>
    <scope>NUCLEOTIDE SEQUENCE</scope>
    <source>
        <strain evidence="9">IBT 23319</strain>
    </source>
</reference>
<dbReference type="InterPro" id="IPR001138">
    <property type="entry name" value="Zn2Cys6_DnaBD"/>
</dbReference>
<gene>
    <name evidence="9" type="ORF">N7469_003549</name>
</gene>
<comment type="caution">
    <text evidence="9">The sequence shown here is derived from an EMBL/GenBank/DDBJ whole genome shotgun (WGS) entry which is preliminary data.</text>
</comment>
<keyword evidence="7" id="KW-0472">Membrane</keyword>
<reference evidence="9" key="2">
    <citation type="journal article" date="2023" name="IMA Fungus">
        <title>Comparative genomic study of the Penicillium genus elucidates a diverse pangenome and 15 lateral gene transfer events.</title>
        <authorList>
            <person name="Petersen C."/>
            <person name="Sorensen T."/>
            <person name="Nielsen M.R."/>
            <person name="Sondergaard T.E."/>
            <person name="Sorensen J.L."/>
            <person name="Fitzpatrick D.A."/>
            <person name="Frisvad J.C."/>
            <person name="Nielsen K.L."/>
        </authorList>
    </citation>
    <scope>NUCLEOTIDE SEQUENCE</scope>
    <source>
        <strain evidence="9">IBT 23319</strain>
    </source>
</reference>
<keyword evidence="1" id="KW-0479">Metal-binding</keyword>
<evidence type="ECO:0000259" key="8">
    <source>
        <dbReference type="PROSITE" id="PS50048"/>
    </source>
</evidence>
<keyword evidence="4" id="KW-0804">Transcription</keyword>
<dbReference type="CDD" id="cd12148">
    <property type="entry name" value="fungal_TF_MHR"/>
    <property type="match status" value="1"/>
</dbReference>
<dbReference type="PROSITE" id="PS50048">
    <property type="entry name" value="ZN2_CY6_FUNGAL_2"/>
    <property type="match status" value="1"/>
</dbReference>
<keyword evidence="7" id="KW-1133">Transmembrane helix</keyword>
<evidence type="ECO:0000256" key="7">
    <source>
        <dbReference type="SAM" id="Phobius"/>
    </source>
</evidence>
<dbReference type="OrthoDB" id="5296287at2759"/>
<keyword evidence="7" id="KW-0812">Transmembrane</keyword>
<keyword evidence="10" id="KW-1185">Reference proteome</keyword>
<feature type="compositionally biased region" description="Polar residues" evidence="6">
    <location>
        <begin position="15"/>
        <end position="38"/>
    </location>
</feature>
<dbReference type="GeneID" id="81381636"/>
<evidence type="ECO:0000256" key="2">
    <source>
        <dbReference type="ARBA" id="ARBA00023015"/>
    </source>
</evidence>
<keyword evidence="3" id="KW-0238">DNA-binding</keyword>
<proteinExistence type="predicted"/>
<evidence type="ECO:0000256" key="1">
    <source>
        <dbReference type="ARBA" id="ARBA00022723"/>
    </source>
</evidence>
<dbReference type="Pfam" id="PF04082">
    <property type="entry name" value="Fungal_trans"/>
    <property type="match status" value="1"/>
</dbReference>
<dbReference type="InterPro" id="IPR007219">
    <property type="entry name" value="XnlR_reg_dom"/>
</dbReference>
<dbReference type="InterPro" id="IPR036864">
    <property type="entry name" value="Zn2-C6_fun-type_DNA-bd_sf"/>
</dbReference>
<accession>A0A9W9TPP4</accession>
<evidence type="ECO:0000256" key="3">
    <source>
        <dbReference type="ARBA" id="ARBA00023125"/>
    </source>
</evidence>
<evidence type="ECO:0000256" key="6">
    <source>
        <dbReference type="SAM" id="MobiDB-lite"/>
    </source>
</evidence>
<dbReference type="GO" id="GO:0006351">
    <property type="term" value="P:DNA-templated transcription"/>
    <property type="evidence" value="ECO:0007669"/>
    <property type="project" value="InterPro"/>
</dbReference>
<protein>
    <recommendedName>
        <fullName evidence="8">Zn(2)-C6 fungal-type domain-containing protein</fullName>
    </recommendedName>
</protein>
<dbReference type="RefSeq" id="XP_056501881.1">
    <property type="nucleotide sequence ID" value="XM_056642469.1"/>
</dbReference>
<organism evidence="9 10">
    <name type="scientific">Penicillium citrinum</name>
    <dbReference type="NCBI Taxonomy" id="5077"/>
    <lineage>
        <taxon>Eukaryota</taxon>
        <taxon>Fungi</taxon>
        <taxon>Dikarya</taxon>
        <taxon>Ascomycota</taxon>
        <taxon>Pezizomycotina</taxon>
        <taxon>Eurotiomycetes</taxon>
        <taxon>Eurotiomycetidae</taxon>
        <taxon>Eurotiales</taxon>
        <taxon>Aspergillaceae</taxon>
        <taxon>Penicillium</taxon>
    </lineage>
</organism>
<feature type="region of interest" description="Disordered" evidence="6">
    <location>
        <begin position="1"/>
        <end position="83"/>
    </location>
</feature>
<sequence length="777" mass="87387">MSDNFPRRPSYPEQGPSNLVNEQPSTTYAQLGSGQDQARVSGFQVPMEPAPSDDRLGSNPGQRSMNAKVPIPRSVYPSSYSTTTSGRVSKACENCRDQKAKCSGHRPTCQRCQDSGVRCSYGDRKREKLLKELKDLSAQVQSYESLLRDLYPRLDSSSAQHVDLALGGLLVRPLRIYPLDEFLAAFVLFVHASLLFFVYCFRGPFQSPITLATRSDSGREEDQTATIDHTEEDFNRDEASQAMGFVGEHSEVAWLYRLKRDLDQDTLTPVGEIPDRPSISTLNYFQDDSEIIIPSDIDVSVRPPQQIADQLVESYFQVAHPDFPIIGKEIFLSQYRSFYSNPNVRPGKRWMAVLNLVFAIASKHSHLVLNQHQGNYFDHLAYFARAWRLSIGSVVLLDHPNLQQVQVEGLAAFYLLSAGQVNRSWRIIGVAIRSAVAMGLNLRNETETVAHLSKETRYRVWWALCVLDTVLYVVTGRPPSTSEVFCTTPLPVPYREEDFWNEGVTQVITDHRARSQLLASLLCSVNTISPGSNVNSSATSSAGAEQISQPIIDTPSPNLSLYLLFVVDLAFLMREAVEALYAPGAGTRRSWREMEVAISNFNNTADQWLCCLPAEFQFTDLNSDRPFARQRASLAFRFYTTKLVITQPCLRRLAHQVPRTPSASTVCDIMATICVEVSQQMLEILPDKPDIKWLYEVLPWWCVLHYVMQSTTVLLVELFSRTQPGTSEAVGLVQKVQKAVCWLNAMSDRDPSAERARLVCMDILSRHGLKFPFNINT</sequence>
<dbReference type="EMBL" id="JAPQKT010000003">
    <property type="protein sequence ID" value="KAJ5234381.1"/>
    <property type="molecule type" value="Genomic_DNA"/>
</dbReference>
<keyword evidence="2" id="KW-0805">Transcription regulation</keyword>
<dbReference type="SMART" id="SM00066">
    <property type="entry name" value="GAL4"/>
    <property type="match status" value="1"/>
</dbReference>
<dbReference type="SUPFAM" id="SSF57701">
    <property type="entry name" value="Zn2/Cys6 DNA-binding domain"/>
    <property type="match status" value="1"/>
</dbReference>
<dbReference type="InterPro" id="IPR053230">
    <property type="entry name" value="Trans_reg_galc"/>
</dbReference>
<feature type="domain" description="Zn(2)-C6 fungal-type" evidence="8">
    <location>
        <begin position="91"/>
        <end position="121"/>
    </location>
</feature>
<feature type="transmembrane region" description="Helical" evidence="7">
    <location>
        <begin position="182"/>
        <end position="199"/>
    </location>
</feature>
<dbReference type="SMART" id="SM00906">
    <property type="entry name" value="Fungal_trans"/>
    <property type="match status" value="1"/>
</dbReference>
<dbReference type="Proteomes" id="UP001147733">
    <property type="component" value="Unassembled WGS sequence"/>
</dbReference>
<dbReference type="CDD" id="cd00067">
    <property type="entry name" value="GAL4"/>
    <property type="match status" value="1"/>
</dbReference>
<evidence type="ECO:0000256" key="5">
    <source>
        <dbReference type="ARBA" id="ARBA00023242"/>
    </source>
</evidence>
<dbReference type="Pfam" id="PF00172">
    <property type="entry name" value="Zn_clus"/>
    <property type="match status" value="1"/>
</dbReference>
<dbReference type="GO" id="GO:0000981">
    <property type="term" value="F:DNA-binding transcription factor activity, RNA polymerase II-specific"/>
    <property type="evidence" value="ECO:0007669"/>
    <property type="project" value="InterPro"/>
</dbReference>
<dbReference type="GO" id="GO:0008270">
    <property type="term" value="F:zinc ion binding"/>
    <property type="evidence" value="ECO:0007669"/>
    <property type="project" value="InterPro"/>
</dbReference>
<dbReference type="PROSITE" id="PS00463">
    <property type="entry name" value="ZN2_CY6_FUNGAL_1"/>
    <property type="match status" value="1"/>
</dbReference>
<evidence type="ECO:0000313" key="10">
    <source>
        <dbReference type="Proteomes" id="UP001147733"/>
    </source>
</evidence>